<keyword evidence="5" id="KW-1185">Reference proteome</keyword>
<keyword evidence="4" id="KW-0808">Transferase</keyword>
<evidence type="ECO:0000313" key="5">
    <source>
        <dbReference type="Proteomes" id="UP000295543"/>
    </source>
</evidence>
<dbReference type="SUPFAM" id="SSF56112">
    <property type="entry name" value="Protein kinase-like (PK-like)"/>
    <property type="match status" value="1"/>
</dbReference>
<keyword evidence="2" id="KW-0067">ATP-binding</keyword>
<sequence>MSNASSTTSTSAPDTRFRDDARLAFAREATGDPTLVLDRASMDAGFRSYWRGTALGISRIVMDSPPDLEDVRPWLQIRDLLEMHGVRVPHVLARDVERGFLLLEDLGGETCLQALAQLEPDALMDAAFDQLVRVQAVVPPPALPAYDEAMLRRELALFPDWFLGRHLGVTLSDDERDGWDSVQAYLVAAMLAQPQVFVHRDFMLRNLMPVEGGVAVLDFQDAVVGPIAYDPASLLRDAFHSWPEAQADAWLAQWHARASSAGLPVPALERFRTDVALTGVQRHLKVMGIFARLHHRDAKPKYLTDVPRFLAYLDAVVPFHAALAPLAALLDRHVRPRLFLS</sequence>
<gene>
    <name evidence="4" type="ORF">E2F49_10480</name>
</gene>
<reference evidence="4 5" key="1">
    <citation type="submission" date="2019-03" db="EMBL/GenBank/DDBJ databases">
        <title>Luteimonas zhaokaii sp.nov., isolated from the rectal contents of Plateau pika in Yushu, Qinghai Province, China.</title>
        <authorList>
            <person name="Zhang G."/>
        </authorList>
    </citation>
    <scope>NUCLEOTIDE SEQUENCE [LARGE SCALE GENOMIC DNA]</scope>
    <source>
        <strain evidence="4 5">THG-MD21</strain>
    </source>
</reference>
<dbReference type="RefSeq" id="WP_133393833.1">
    <property type="nucleotide sequence ID" value="NZ_SMTG01000004.1"/>
</dbReference>
<evidence type="ECO:0000256" key="1">
    <source>
        <dbReference type="ARBA" id="ARBA00022741"/>
    </source>
</evidence>
<dbReference type="InterPro" id="IPR011009">
    <property type="entry name" value="Kinase-like_dom_sf"/>
</dbReference>
<organism evidence="4 5">
    <name type="scientific">Luteimonas terrae</name>
    <dbReference type="NCBI Taxonomy" id="1530191"/>
    <lineage>
        <taxon>Bacteria</taxon>
        <taxon>Pseudomonadati</taxon>
        <taxon>Pseudomonadota</taxon>
        <taxon>Gammaproteobacteria</taxon>
        <taxon>Lysobacterales</taxon>
        <taxon>Lysobacteraceae</taxon>
        <taxon>Luteimonas</taxon>
    </lineage>
</organism>
<dbReference type="PANTHER" id="PTHR33540:SF1">
    <property type="entry name" value="N-ACETYLMURAMATE_N-ACETYLGLUCOSAMINE KINASE"/>
    <property type="match status" value="1"/>
</dbReference>
<dbReference type="PANTHER" id="PTHR33540">
    <property type="entry name" value="TRNA THREONYLCARBAMOYLADENOSINE BIOSYNTHESIS PROTEIN TSAE"/>
    <property type="match status" value="1"/>
</dbReference>
<proteinExistence type="predicted"/>
<name>A0A4V3ANJ7_9GAMM</name>
<dbReference type="Pfam" id="PF01636">
    <property type="entry name" value="APH"/>
    <property type="match status" value="1"/>
</dbReference>
<evidence type="ECO:0000313" key="4">
    <source>
        <dbReference type="EMBL" id="TDK30764.1"/>
    </source>
</evidence>
<dbReference type="GO" id="GO:0016740">
    <property type="term" value="F:transferase activity"/>
    <property type="evidence" value="ECO:0007669"/>
    <property type="project" value="UniProtKB-KW"/>
</dbReference>
<dbReference type="AlphaFoldDB" id="A0A4V3ANJ7"/>
<evidence type="ECO:0000256" key="2">
    <source>
        <dbReference type="ARBA" id="ARBA00022840"/>
    </source>
</evidence>
<comment type="caution">
    <text evidence="4">The sequence shown here is derived from an EMBL/GenBank/DDBJ whole genome shotgun (WGS) entry which is preliminary data.</text>
</comment>
<dbReference type="Gene3D" id="3.90.1200.10">
    <property type="match status" value="1"/>
</dbReference>
<feature type="domain" description="Aminoglycoside phosphotransferase" evidence="3">
    <location>
        <begin position="41"/>
        <end position="255"/>
    </location>
</feature>
<dbReference type="GO" id="GO:0005524">
    <property type="term" value="F:ATP binding"/>
    <property type="evidence" value="ECO:0007669"/>
    <property type="project" value="UniProtKB-KW"/>
</dbReference>
<dbReference type="Proteomes" id="UP000295543">
    <property type="component" value="Unassembled WGS sequence"/>
</dbReference>
<dbReference type="OrthoDB" id="9809275at2"/>
<accession>A0A4V3ANJ7</accession>
<dbReference type="Gene3D" id="3.30.200.20">
    <property type="entry name" value="Phosphorylase Kinase, domain 1"/>
    <property type="match status" value="1"/>
</dbReference>
<dbReference type="EMBL" id="SMTG01000004">
    <property type="protein sequence ID" value="TDK30764.1"/>
    <property type="molecule type" value="Genomic_DNA"/>
</dbReference>
<protein>
    <submittedName>
        <fullName evidence="4">Aminoglycoside phosphotransferase</fullName>
    </submittedName>
</protein>
<evidence type="ECO:0000259" key="3">
    <source>
        <dbReference type="Pfam" id="PF01636"/>
    </source>
</evidence>
<keyword evidence="1" id="KW-0547">Nucleotide-binding</keyword>
<dbReference type="InterPro" id="IPR002575">
    <property type="entry name" value="Aminoglycoside_PTrfase"/>
</dbReference>